<name>A0ABD3G2A7_9STRA</name>
<dbReference type="Proteomes" id="UP001632037">
    <property type="component" value="Unassembled WGS sequence"/>
</dbReference>
<proteinExistence type="predicted"/>
<protein>
    <submittedName>
        <fullName evidence="3">Uncharacterized protein</fullName>
    </submittedName>
</protein>
<feature type="compositionally biased region" description="Basic and acidic residues" evidence="1">
    <location>
        <begin position="146"/>
        <end position="155"/>
    </location>
</feature>
<evidence type="ECO:0000313" key="4">
    <source>
        <dbReference type="Proteomes" id="UP001632037"/>
    </source>
</evidence>
<evidence type="ECO:0000256" key="1">
    <source>
        <dbReference type="SAM" id="MobiDB-lite"/>
    </source>
</evidence>
<feature type="compositionally biased region" description="Basic and acidic residues" evidence="1">
    <location>
        <begin position="434"/>
        <end position="457"/>
    </location>
</feature>
<keyword evidence="2" id="KW-0812">Transmembrane</keyword>
<keyword evidence="2" id="KW-0472">Membrane</keyword>
<feature type="compositionally biased region" description="Low complexity" evidence="1">
    <location>
        <begin position="103"/>
        <end position="120"/>
    </location>
</feature>
<evidence type="ECO:0000256" key="2">
    <source>
        <dbReference type="SAM" id="Phobius"/>
    </source>
</evidence>
<feature type="compositionally biased region" description="Pro residues" evidence="1">
    <location>
        <begin position="261"/>
        <end position="282"/>
    </location>
</feature>
<dbReference type="AlphaFoldDB" id="A0ABD3G2A7"/>
<dbReference type="EMBL" id="JBIMZQ010000002">
    <property type="protein sequence ID" value="KAL3673307.1"/>
    <property type="molecule type" value="Genomic_DNA"/>
</dbReference>
<feature type="region of interest" description="Disordered" evidence="1">
    <location>
        <begin position="368"/>
        <end position="519"/>
    </location>
</feature>
<organism evidence="3 4">
    <name type="scientific">Phytophthora oleae</name>
    <dbReference type="NCBI Taxonomy" id="2107226"/>
    <lineage>
        <taxon>Eukaryota</taxon>
        <taxon>Sar</taxon>
        <taxon>Stramenopiles</taxon>
        <taxon>Oomycota</taxon>
        <taxon>Peronosporomycetes</taxon>
        <taxon>Peronosporales</taxon>
        <taxon>Peronosporaceae</taxon>
        <taxon>Phytophthora</taxon>
    </lineage>
</organism>
<comment type="caution">
    <text evidence="3">The sequence shown here is derived from an EMBL/GenBank/DDBJ whole genome shotgun (WGS) entry which is preliminary data.</text>
</comment>
<keyword evidence="4" id="KW-1185">Reference proteome</keyword>
<feature type="region of interest" description="Disordered" evidence="1">
    <location>
        <begin position="249"/>
        <end position="333"/>
    </location>
</feature>
<feature type="compositionally biased region" description="Acidic residues" evidence="1">
    <location>
        <begin position="418"/>
        <end position="427"/>
    </location>
</feature>
<evidence type="ECO:0000313" key="3">
    <source>
        <dbReference type="EMBL" id="KAL3673307.1"/>
    </source>
</evidence>
<gene>
    <name evidence="3" type="ORF">V7S43_001024</name>
</gene>
<feature type="region of interest" description="Disordered" evidence="1">
    <location>
        <begin position="80"/>
        <end position="216"/>
    </location>
</feature>
<sequence>MLFLPLEEDSPLFRLCLYYGALVLLLELLVPLLFQRRVRIEIPRLALRAPVVPLSTREFQHRRLALQQQLLALQRALEGTARRSPQKRRQTSLSAVKQRVAESPSSSLSPLASPKSSVKVTRPKSSHKNSGVKQRMDEIDENEQGADIRREEARPMRQRPMAMSDSLATRTSRSGGFSFDEVSEEEKEEENQHEQEEWEQAVNTRPARRRESPTFSGMRPVRLVDEVERVGYSGPSEAAARLEALIGARRRQKAATSTSHVPPPPVPVTAPAPVPTPTPVPVAPAVDSEKPTVHIPLRPPKPTSPEVISHSSKQHDHQAVDEDEETKESEPNEVLTDFQAFCASFVTGGSVAALQAVAKRKHHEAFGSDVETNGDVTQEVGEKRKHPRVHEQSIEDPVPATAATPPSVEKRTHYEAFGSDDEKEVDDVVAAQHVLEKRRHDQAFGTTKEQKQQEKTPRIVRRISFSDEVDALNASPSKEVPGESSTGKRTHKQAFAMHDDEDEDADWRDSLAFRPHHFG</sequence>
<feature type="compositionally biased region" description="Polar residues" evidence="1">
    <location>
        <begin position="166"/>
        <end position="175"/>
    </location>
</feature>
<accession>A0ABD3G2A7</accession>
<feature type="transmembrane region" description="Helical" evidence="2">
    <location>
        <begin position="12"/>
        <end position="34"/>
    </location>
</feature>
<reference evidence="3 4" key="1">
    <citation type="submission" date="2024-09" db="EMBL/GenBank/DDBJ databases">
        <title>Genome sequencing and assembly of Phytophthora oleae, isolate VK10A, causative agent of rot of olive drupes.</title>
        <authorList>
            <person name="Conti Taguali S."/>
            <person name="Riolo M."/>
            <person name="La Spada F."/>
            <person name="Cacciola S.O."/>
            <person name="Dionisio G."/>
        </authorList>
    </citation>
    <scope>NUCLEOTIDE SEQUENCE [LARGE SCALE GENOMIC DNA]</scope>
    <source>
        <strain evidence="3 4">VK10A</strain>
    </source>
</reference>
<keyword evidence="2" id="KW-1133">Transmembrane helix</keyword>